<evidence type="ECO:0000313" key="14">
    <source>
        <dbReference type="Proteomes" id="UP000244906"/>
    </source>
</evidence>
<evidence type="ECO:0000256" key="8">
    <source>
        <dbReference type="ARBA" id="ARBA00034808"/>
    </source>
</evidence>
<keyword evidence="4 10" id="KW-0347">Helicase</keyword>
<dbReference type="PROSITE" id="PS51198">
    <property type="entry name" value="UVRD_HELICASE_ATP_BIND"/>
    <property type="match status" value="1"/>
</dbReference>
<dbReference type="AlphaFoldDB" id="A0A2V1H3T3"/>
<dbReference type="OrthoDB" id="9806690at2"/>
<dbReference type="GO" id="GO:0000724">
    <property type="term" value="P:double-strand break repair via homologous recombination"/>
    <property type="evidence" value="ECO:0007669"/>
    <property type="project" value="TreeGrafter"/>
</dbReference>
<feature type="domain" description="UvrD-like helicase ATP-binding" evidence="11">
    <location>
        <begin position="9"/>
        <end position="299"/>
    </location>
</feature>
<accession>A0A2V1H3T3</accession>
<feature type="binding site" evidence="10">
    <location>
        <begin position="30"/>
        <end position="37"/>
    </location>
    <ligand>
        <name>ATP</name>
        <dbReference type="ChEBI" id="CHEBI:30616"/>
    </ligand>
</feature>
<evidence type="ECO:0000259" key="12">
    <source>
        <dbReference type="PROSITE" id="PS51217"/>
    </source>
</evidence>
<dbReference type="Proteomes" id="UP000244906">
    <property type="component" value="Unassembled WGS sequence"/>
</dbReference>
<keyword evidence="2 10" id="KW-0547">Nucleotide-binding</keyword>
<dbReference type="EC" id="5.6.2.4" evidence="8"/>
<evidence type="ECO:0000256" key="10">
    <source>
        <dbReference type="PROSITE-ProRule" id="PRU00560"/>
    </source>
</evidence>
<comment type="catalytic activity">
    <reaction evidence="9">
        <text>ATP + H2O = ADP + phosphate + H(+)</text>
        <dbReference type="Rhea" id="RHEA:13065"/>
        <dbReference type="ChEBI" id="CHEBI:15377"/>
        <dbReference type="ChEBI" id="CHEBI:15378"/>
        <dbReference type="ChEBI" id="CHEBI:30616"/>
        <dbReference type="ChEBI" id="CHEBI:43474"/>
        <dbReference type="ChEBI" id="CHEBI:456216"/>
        <dbReference type="EC" id="5.6.2.4"/>
    </reaction>
</comment>
<dbReference type="Pfam" id="PF00580">
    <property type="entry name" value="UvrD-helicase"/>
    <property type="match status" value="1"/>
</dbReference>
<dbReference type="PROSITE" id="PS51217">
    <property type="entry name" value="UVRD_HELICASE_CTER"/>
    <property type="match status" value="1"/>
</dbReference>
<dbReference type="RefSeq" id="WP_116685436.1">
    <property type="nucleotide sequence ID" value="NZ_CAWNYD010000001.1"/>
</dbReference>
<evidence type="ECO:0000313" key="13">
    <source>
        <dbReference type="EMBL" id="PVZ71847.1"/>
    </source>
</evidence>
<keyword evidence="3 10" id="KW-0378">Hydrolase</keyword>
<keyword evidence="14" id="KW-1185">Reference proteome</keyword>
<dbReference type="InterPro" id="IPR014017">
    <property type="entry name" value="DNA_helicase_UvrD-like_C"/>
</dbReference>
<evidence type="ECO:0000256" key="4">
    <source>
        <dbReference type="ARBA" id="ARBA00022806"/>
    </source>
</evidence>
<evidence type="ECO:0000256" key="3">
    <source>
        <dbReference type="ARBA" id="ARBA00022801"/>
    </source>
</evidence>
<comment type="catalytic activity">
    <reaction evidence="7">
        <text>Couples ATP hydrolysis with the unwinding of duplex DNA by translocating in the 3'-5' direction.</text>
        <dbReference type="EC" id="5.6.2.4"/>
    </reaction>
</comment>
<dbReference type="InterPro" id="IPR027417">
    <property type="entry name" value="P-loop_NTPase"/>
</dbReference>
<dbReference type="GO" id="GO:0031297">
    <property type="term" value="P:replication fork processing"/>
    <property type="evidence" value="ECO:0007669"/>
    <property type="project" value="TreeGrafter"/>
</dbReference>
<sequence length="702" mass="80280">MVALTFEQQAVVTHASNAPSDGSSHALVAAVAGSGKSTTLVERIIYLLSQGTDPQRILVLMFNKSAQVDFQNKLSQRCRQMQLPNVQVLTFHALGLRICRWMSKQGIMPSMRLLESDGKLQQLLKQAIKASAPVPRDKDQQEMQQELLDWMDLCKSENLPPHKAHACKVDGKTVDAFFLRVFANYEKLRHQQDIQSFSDLIYDPLRLCATDAALAKRLGNRYDHILVDEYQDINLSQQSLLELLAGERAKVMVVGDEDQCIYAWRGSRPEFMGQWFEQRFSNEAHKVQRYTLSYTFRFGHQLSLLANSLIRHNRQRQRKLCISHASCGETKIIQRGFKSEAAESHLPQLLSQWNLSGRKLSEVAILVRTFSMSLVSELQLRQAGIAYKIEGAAPCSERAELQLWLVLLSLGLDKGWADQNKTFLIKGFQALLRFSGLYLTASWQESIAREMASAPEKALKTFDDLTDNSQIKPFVRSRMRDCLRAWRWLRKHLQPDMNAADALVGIEQQCDLLSQFRSQSLRQELATDRQRLYESLIDFARASDYSLQALLAEFSKPQTQPQGDCLLITSVHQSKGREWPLVILPELFDGRFPWYAGSAGSVLQADLEEERRLFYVAATRAKEQLLLLHPYDPRLARFTQNNRAAKNSTPVASRFLYESQLSEVRQWSAQIEQGEMTDEEKLPEWVKNYFDIVYPAQLVDVK</sequence>
<dbReference type="Gene3D" id="1.10.10.160">
    <property type="match status" value="1"/>
</dbReference>
<dbReference type="InterPro" id="IPR014016">
    <property type="entry name" value="UvrD-like_ATP-bd"/>
</dbReference>
<organism evidence="13 14">
    <name type="scientific">Pelagibaculum spongiae</name>
    <dbReference type="NCBI Taxonomy" id="2080658"/>
    <lineage>
        <taxon>Bacteria</taxon>
        <taxon>Pseudomonadati</taxon>
        <taxon>Pseudomonadota</taxon>
        <taxon>Gammaproteobacteria</taxon>
        <taxon>Oceanospirillales</taxon>
        <taxon>Pelagibaculum</taxon>
    </lineage>
</organism>
<name>A0A2V1H3T3_9GAMM</name>
<evidence type="ECO:0000256" key="7">
    <source>
        <dbReference type="ARBA" id="ARBA00034617"/>
    </source>
</evidence>
<evidence type="ECO:0000256" key="2">
    <source>
        <dbReference type="ARBA" id="ARBA00022741"/>
    </source>
</evidence>
<evidence type="ECO:0000256" key="1">
    <source>
        <dbReference type="ARBA" id="ARBA00009922"/>
    </source>
</evidence>
<keyword evidence="6" id="KW-0413">Isomerase</keyword>
<dbReference type="InterPro" id="IPR013986">
    <property type="entry name" value="DExx_box_DNA_helicase_dom_sf"/>
</dbReference>
<dbReference type="CDD" id="cd17932">
    <property type="entry name" value="DEXQc_UvrD"/>
    <property type="match status" value="1"/>
</dbReference>
<dbReference type="GO" id="GO:0005524">
    <property type="term" value="F:ATP binding"/>
    <property type="evidence" value="ECO:0007669"/>
    <property type="project" value="UniProtKB-UniRule"/>
</dbReference>
<comment type="similarity">
    <text evidence="1">Belongs to the helicase family. UvrD subfamily.</text>
</comment>
<evidence type="ECO:0000259" key="11">
    <source>
        <dbReference type="PROSITE" id="PS51198"/>
    </source>
</evidence>
<dbReference type="PANTHER" id="PTHR11070:SF30">
    <property type="entry name" value="F-BOX DNA HELICASE 1"/>
    <property type="match status" value="1"/>
</dbReference>
<dbReference type="Gene3D" id="3.40.50.300">
    <property type="entry name" value="P-loop containing nucleotide triphosphate hydrolases"/>
    <property type="match status" value="2"/>
</dbReference>
<dbReference type="EMBL" id="QDDL01000001">
    <property type="protein sequence ID" value="PVZ71847.1"/>
    <property type="molecule type" value="Genomic_DNA"/>
</dbReference>
<gene>
    <name evidence="13" type="ORF">DC094_02135</name>
</gene>
<feature type="domain" description="UvrD-like helicase C-terminal" evidence="12">
    <location>
        <begin position="300"/>
        <end position="576"/>
    </location>
</feature>
<dbReference type="PANTHER" id="PTHR11070">
    <property type="entry name" value="UVRD / RECB / PCRA DNA HELICASE FAMILY MEMBER"/>
    <property type="match status" value="1"/>
</dbReference>
<dbReference type="Gene3D" id="1.10.486.10">
    <property type="entry name" value="PCRA, domain 4"/>
    <property type="match status" value="1"/>
</dbReference>
<reference evidence="13 14" key="1">
    <citation type="submission" date="2018-04" db="EMBL/GenBank/DDBJ databases">
        <title>Thalassorhabdus spongiae gen. nov., sp. nov., isolated from a marine sponge in South-West Iceland.</title>
        <authorList>
            <person name="Knobloch S."/>
            <person name="Daussin A."/>
            <person name="Johannsson R."/>
            <person name="Marteinsson V.T."/>
        </authorList>
    </citation>
    <scope>NUCLEOTIDE SEQUENCE [LARGE SCALE GENOMIC DNA]</scope>
    <source>
        <strain evidence="13 14">Hp12</strain>
    </source>
</reference>
<evidence type="ECO:0000256" key="9">
    <source>
        <dbReference type="ARBA" id="ARBA00048988"/>
    </source>
</evidence>
<evidence type="ECO:0000256" key="5">
    <source>
        <dbReference type="ARBA" id="ARBA00022840"/>
    </source>
</evidence>
<proteinExistence type="inferred from homology"/>
<dbReference type="Pfam" id="PF13361">
    <property type="entry name" value="UvrD_C"/>
    <property type="match status" value="1"/>
</dbReference>
<keyword evidence="5 10" id="KW-0067">ATP-binding</keyword>
<dbReference type="GO" id="GO:0003677">
    <property type="term" value="F:DNA binding"/>
    <property type="evidence" value="ECO:0007669"/>
    <property type="project" value="InterPro"/>
</dbReference>
<dbReference type="GO" id="GO:0016887">
    <property type="term" value="F:ATP hydrolysis activity"/>
    <property type="evidence" value="ECO:0007669"/>
    <property type="project" value="RHEA"/>
</dbReference>
<comment type="caution">
    <text evidence="13">The sequence shown here is derived from an EMBL/GenBank/DDBJ whole genome shotgun (WGS) entry which is preliminary data.</text>
</comment>
<dbReference type="GO" id="GO:0043138">
    <property type="term" value="F:3'-5' DNA helicase activity"/>
    <property type="evidence" value="ECO:0007669"/>
    <property type="project" value="UniProtKB-EC"/>
</dbReference>
<evidence type="ECO:0000256" key="6">
    <source>
        <dbReference type="ARBA" id="ARBA00023235"/>
    </source>
</evidence>
<protein>
    <recommendedName>
        <fullName evidence="8">DNA 3'-5' helicase</fullName>
        <ecNumber evidence="8">5.6.2.4</ecNumber>
    </recommendedName>
</protein>
<dbReference type="InterPro" id="IPR000212">
    <property type="entry name" value="DNA_helicase_UvrD/REP"/>
</dbReference>
<dbReference type="SUPFAM" id="SSF52540">
    <property type="entry name" value="P-loop containing nucleoside triphosphate hydrolases"/>
    <property type="match status" value="1"/>
</dbReference>